<gene>
    <name evidence="2" type="ORF">PG991_003897</name>
</gene>
<feature type="region of interest" description="Disordered" evidence="1">
    <location>
        <begin position="278"/>
        <end position="319"/>
    </location>
</feature>
<feature type="compositionally biased region" description="Polar residues" evidence="1">
    <location>
        <begin position="113"/>
        <end position="125"/>
    </location>
</feature>
<sequence>MNWTEGNLARHSRGRTAKNEVLRRQKQHFAKARSRLLNGAPRRSPITISFLNSPVARQPAEHASFPEHDGPFLPEDQDHFPSSRSSSSIERGQQPINDPVEEHHHRDPFVSQPEITRNGSSTKQPATRKAETPLERASREKRRKLLDKTDWAGLTMQQPLDLTFPGQMRVGRIWSNTDPADRGTTEKSRHVVRERSVNREESIRYRNGGRRLQPTGQRIKVQVGSQDTYIGDGSSPLSMRRRRAGSDRGNSTEISTVISELSQRSSCRDDWVRQCRKSSSRSVDEDLMERGSNSHRSSRELRRTLEVASPSNSPTEPSAAHVAYASLALEVPAPKPGTKSQILPRSSSLSLYSVSLEVEVGEPTSRPDAMDIAENERWKTLADPSDLLIPLIRSSSLLNSPRLVPNISPGISEMMIQNDNPDIESTRSVHTEVGDRPSHESRRALAANARASVGDGGTPAAQFLKSQTALLGTSKPKGPKVQNDMDESMEWMKFVFDSDSDEFERCAMQEAARLAAREMRPSKSPEETTSTEASTECFRSIPLRAESPEVSADAFMESSDDVASTTITGASRMATHGSTHFSPSTANQPLKTSISRNSIDDTTPDEYPSLESDTSAMHTVISDAETTKATMATSEDSEASKDNPQRYRFTAPQAFVGKHAHKEKLRRMQMPPPDIPDIARRNKRKGRRKKKASDGRMSIKELPNFDGDPIEDIEDD</sequence>
<accession>A0ABR1S4X1</accession>
<protein>
    <submittedName>
        <fullName evidence="2">Uncharacterized protein</fullName>
    </submittedName>
</protein>
<dbReference type="Proteomes" id="UP001396898">
    <property type="component" value="Unassembled WGS sequence"/>
</dbReference>
<feature type="compositionally biased region" description="Basic residues" evidence="1">
    <location>
        <begin position="24"/>
        <end position="34"/>
    </location>
</feature>
<dbReference type="EMBL" id="JAQQWI010000007">
    <property type="protein sequence ID" value="KAK8026841.1"/>
    <property type="molecule type" value="Genomic_DNA"/>
</dbReference>
<feature type="region of interest" description="Disordered" evidence="1">
    <location>
        <begin position="57"/>
        <end position="150"/>
    </location>
</feature>
<evidence type="ECO:0000313" key="2">
    <source>
        <dbReference type="EMBL" id="KAK8026841.1"/>
    </source>
</evidence>
<feature type="compositionally biased region" description="Low complexity" evidence="1">
    <location>
        <begin position="527"/>
        <end position="536"/>
    </location>
</feature>
<feature type="compositionally biased region" description="Basic residues" evidence="1">
    <location>
        <begin position="681"/>
        <end position="691"/>
    </location>
</feature>
<feature type="region of interest" description="Disordered" evidence="1">
    <location>
        <begin position="224"/>
        <end position="253"/>
    </location>
</feature>
<feature type="compositionally biased region" description="Basic and acidic residues" evidence="1">
    <location>
        <begin position="128"/>
        <end position="138"/>
    </location>
</feature>
<feature type="region of interest" description="Disordered" evidence="1">
    <location>
        <begin position="628"/>
        <end position="716"/>
    </location>
</feature>
<organism evidence="2 3">
    <name type="scientific">Apiospora marii</name>
    <dbReference type="NCBI Taxonomy" id="335849"/>
    <lineage>
        <taxon>Eukaryota</taxon>
        <taxon>Fungi</taxon>
        <taxon>Dikarya</taxon>
        <taxon>Ascomycota</taxon>
        <taxon>Pezizomycotina</taxon>
        <taxon>Sordariomycetes</taxon>
        <taxon>Xylariomycetidae</taxon>
        <taxon>Amphisphaeriales</taxon>
        <taxon>Apiosporaceae</taxon>
        <taxon>Apiospora</taxon>
    </lineage>
</organism>
<feature type="region of interest" description="Disordered" evidence="1">
    <location>
        <begin position="574"/>
        <end position="611"/>
    </location>
</feature>
<keyword evidence="3" id="KW-1185">Reference proteome</keyword>
<evidence type="ECO:0000256" key="1">
    <source>
        <dbReference type="SAM" id="MobiDB-lite"/>
    </source>
</evidence>
<feature type="region of interest" description="Disordered" evidence="1">
    <location>
        <begin position="1"/>
        <end position="41"/>
    </location>
</feature>
<feature type="compositionally biased region" description="Basic and acidic residues" evidence="1">
    <location>
        <begin position="64"/>
        <end position="81"/>
    </location>
</feature>
<feature type="compositionally biased region" description="Polar residues" evidence="1">
    <location>
        <begin position="576"/>
        <end position="601"/>
    </location>
</feature>
<proteinExistence type="predicted"/>
<feature type="compositionally biased region" description="Basic residues" evidence="1">
    <location>
        <begin position="658"/>
        <end position="667"/>
    </location>
</feature>
<feature type="region of interest" description="Disordered" evidence="1">
    <location>
        <begin position="515"/>
        <end position="536"/>
    </location>
</feature>
<comment type="caution">
    <text evidence="2">The sequence shown here is derived from an EMBL/GenBank/DDBJ whole genome shotgun (WGS) entry which is preliminary data.</text>
</comment>
<reference evidence="2 3" key="1">
    <citation type="submission" date="2023-01" db="EMBL/GenBank/DDBJ databases">
        <title>Analysis of 21 Apiospora genomes using comparative genomics revels a genus with tremendous synthesis potential of carbohydrate active enzymes and secondary metabolites.</title>
        <authorList>
            <person name="Sorensen T."/>
        </authorList>
    </citation>
    <scope>NUCLEOTIDE SEQUENCE [LARGE SCALE GENOMIC DNA]</scope>
    <source>
        <strain evidence="2 3">CBS 20057</strain>
    </source>
</reference>
<feature type="compositionally biased region" description="Basic and acidic residues" evidence="1">
    <location>
        <begin position="515"/>
        <end position="526"/>
    </location>
</feature>
<name>A0ABR1S4X1_9PEZI</name>
<evidence type="ECO:0000313" key="3">
    <source>
        <dbReference type="Proteomes" id="UP001396898"/>
    </source>
</evidence>